<comment type="caution">
    <text evidence="2">The sequence shown here is derived from an EMBL/GenBank/DDBJ whole genome shotgun (WGS) entry which is preliminary data.</text>
</comment>
<dbReference type="Gene3D" id="3.20.20.150">
    <property type="entry name" value="Divalent-metal-dependent TIM barrel enzymes"/>
    <property type="match status" value="1"/>
</dbReference>
<dbReference type="InterPro" id="IPR013022">
    <property type="entry name" value="Xyl_isomerase-like_TIM-brl"/>
</dbReference>
<organism evidence="2 3">
    <name type="scientific">Deinococcus cellulosilyticus (strain DSM 18568 / NBRC 106333 / KACC 11606 / 5516J-15)</name>
    <dbReference type="NCBI Taxonomy" id="1223518"/>
    <lineage>
        <taxon>Bacteria</taxon>
        <taxon>Thermotogati</taxon>
        <taxon>Deinococcota</taxon>
        <taxon>Deinococci</taxon>
        <taxon>Deinococcales</taxon>
        <taxon>Deinococcaceae</taxon>
        <taxon>Deinococcus</taxon>
    </lineage>
</organism>
<gene>
    <name evidence="2" type="ORF">DC3_28780</name>
</gene>
<accession>A0A511N314</accession>
<dbReference type="InterPro" id="IPR050312">
    <property type="entry name" value="IolE/XylAMocC-like"/>
</dbReference>
<dbReference type="RefSeq" id="WP_146885334.1">
    <property type="nucleotide sequence ID" value="NZ_BJXB01000012.1"/>
</dbReference>
<dbReference type="InterPro" id="IPR036237">
    <property type="entry name" value="Xyl_isomerase-like_sf"/>
</dbReference>
<protein>
    <recommendedName>
        <fullName evidence="1">Xylose isomerase-like TIM barrel domain-containing protein</fullName>
    </recommendedName>
</protein>
<reference evidence="2 3" key="1">
    <citation type="submission" date="2019-07" db="EMBL/GenBank/DDBJ databases">
        <title>Whole genome shotgun sequence of Deinococcus cellulosilyticus NBRC 106333.</title>
        <authorList>
            <person name="Hosoyama A."/>
            <person name="Uohara A."/>
            <person name="Ohji S."/>
            <person name="Ichikawa N."/>
        </authorList>
    </citation>
    <scope>NUCLEOTIDE SEQUENCE [LARGE SCALE GENOMIC DNA]</scope>
    <source>
        <strain evidence="2 3">NBRC 106333</strain>
    </source>
</reference>
<dbReference type="PANTHER" id="PTHR12110">
    <property type="entry name" value="HYDROXYPYRUVATE ISOMERASE"/>
    <property type="match status" value="1"/>
</dbReference>
<dbReference type="SUPFAM" id="SSF51658">
    <property type="entry name" value="Xylose isomerase-like"/>
    <property type="match status" value="1"/>
</dbReference>
<evidence type="ECO:0000259" key="1">
    <source>
        <dbReference type="Pfam" id="PF01261"/>
    </source>
</evidence>
<keyword evidence="3" id="KW-1185">Reference proteome</keyword>
<dbReference type="AlphaFoldDB" id="A0A511N314"/>
<sequence>MNRELAFNTANYAYRQAFYSSEEDWGIACRTSRLYFSPIETFKERMDDLLAEIEGLGFKKLELWHFHLNQKWWTEEHVQVLKDLLAARNMSVFAYCGGFGDTEEEFLKTCELVKRLNIRILAGATPLLFNNRPFLVEKLREYGLILAYENHPEKTPQDVLNKIGDTDADVIGTTIDTGWFGTQNYPAGQAIRELKDRLVHVHLKDVLRVGTHETCAFQDGVVDIADCIEALKDIGYTGEISLEHEPHTHNPNEDIARSKTYAEELL</sequence>
<dbReference type="EMBL" id="BJXB01000012">
    <property type="protein sequence ID" value="GEM47243.1"/>
    <property type="molecule type" value="Genomic_DNA"/>
</dbReference>
<evidence type="ECO:0000313" key="2">
    <source>
        <dbReference type="EMBL" id="GEM47243.1"/>
    </source>
</evidence>
<proteinExistence type="predicted"/>
<name>A0A511N314_DEIC1</name>
<dbReference type="OrthoDB" id="3185623at2"/>
<evidence type="ECO:0000313" key="3">
    <source>
        <dbReference type="Proteomes" id="UP000321306"/>
    </source>
</evidence>
<dbReference type="Pfam" id="PF01261">
    <property type="entry name" value="AP_endonuc_2"/>
    <property type="match status" value="1"/>
</dbReference>
<dbReference type="Proteomes" id="UP000321306">
    <property type="component" value="Unassembled WGS sequence"/>
</dbReference>
<feature type="domain" description="Xylose isomerase-like TIM barrel" evidence="1">
    <location>
        <begin position="51"/>
        <end position="257"/>
    </location>
</feature>